<comment type="similarity">
    <text evidence="2 9 10">Belongs to the RecF family.</text>
</comment>
<evidence type="ECO:0000256" key="6">
    <source>
        <dbReference type="ARBA" id="ARBA00022741"/>
    </source>
</evidence>
<reference evidence="13" key="1">
    <citation type="submission" date="2016-11" db="EMBL/GenBank/DDBJ databases">
        <authorList>
            <person name="Shukria A."/>
            <person name="Stevens D.C."/>
        </authorList>
    </citation>
    <scope>NUCLEOTIDE SEQUENCE [LARGE SCALE GENOMIC DNA]</scope>
    <source>
        <strain evidence="13">Cbfe23</strain>
    </source>
</reference>
<dbReference type="SUPFAM" id="SSF52540">
    <property type="entry name" value="P-loop containing nucleoside triphosphate hydrolases"/>
    <property type="match status" value="1"/>
</dbReference>
<dbReference type="EMBL" id="MPIN01000037">
    <property type="protein sequence ID" value="OJH33460.1"/>
    <property type="molecule type" value="Genomic_DNA"/>
</dbReference>
<name>A0A1L9ATX1_9BACT</name>
<dbReference type="STRING" id="83449.BON30_48685"/>
<keyword evidence="9 10" id="KW-0742">SOS response</keyword>
<feature type="domain" description="RecF/RecN/SMC N-terminal" evidence="11">
    <location>
        <begin position="5"/>
        <end position="355"/>
    </location>
</feature>
<dbReference type="GO" id="GO:0000731">
    <property type="term" value="P:DNA synthesis involved in DNA repair"/>
    <property type="evidence" value="ECO:0007669"/>
    <property type="project" value="TreeGrafter"/>
</dbReference>
<gene>
    <name evidence="9" type="primary">recF</name>
    <name evidence="12" type="ORF">BON30_48685</name>
</gene>
<dbReference type="AlphaFoldDB" id="A0A1L9ATX1"/>
<dbReference type="GO" id="GO:0005737">
    <property type="term" value="C:cytoplasm"/>
    <property type="evidence" value="ECO:0007669"/>
    <property type="project" value="UniProtKB-SubCell"/>
</dbReference>
<keyword evidence="5 9" id="KW-0235">DNA replication</keyword>
<dbReference type="Gene3D" id="3.40.50.300">
    <property type="entry name" value="P-loop containing nucleotide triphosphate hydrolases"/>
    <property type="match status" value="1"/>
</dbReference>
<keyword evidence="8 9" id="KW-0238">DNA-binding</keyword>
<evidence type="ECO:0000313" key="13">
    <source>
        <dbReference type="Proteomes" id="UP000182229"/>
    </source>
</evidence>
<dbReference type="PROSITE" id="PS00618">
    <property type="entry name" value="RECF_2"/>
    <property type="match status" value="1"/>
</dbReference>
<protein>
    <recommendedName>
        <fullName evidence="3 9">DNA replication and repair protein RecF</fullName>
    </recommendedName>
</protein>
<dbReference type="InterPro" id="IPR027417">
    <property type="entry name" value="P-loop_NTPase"/>
</dbReference>
<dbReference type="Pfam" id="PF02463">
    <property type="entry name" value="SMC_N"/>
    <property type="match status" value="1"/>
</dbReference>
<evidence type="ECO:0000256" key="7">
    <source>
        <dbReference type="ARBA" id="ARBA00022840"/>
    </source>
</evidence>
<evidence type="ECO:0000256" key="4">
    <source>
        <dbReference type="ARBA" id="ARBA00022490"/>
    </source>
</evidence>
<comment type="caution">
    <text evidence="12">The sequence shown here is derived from an EMBL/GenBank/DDBJ whole genome shotgun (WGS) entry which is preliminary data.</text>
</comment>
<dbReference type="InterPro" id="IPR003395">
    <property type="entry name" value="RecF/RecN/SMC_N"/>
</dbReference>
<keyword evidence="7 9" id="KW-0067">ATP-binding</keyword>
<evidence type="ECO:0000256" key="2">
    <source>
        <dbReference type="ARBA" id="ARBA00008016"/>
    </source>
</evidence>
<keyword evidence="9 10" id="KW-0234">DNA repair</keyword>
<organism evidence="12 13">
    <name type="scientific">Cystobacter ferrugineus</name>
    <dbReference type="NCBI Taxonomy" id="83449"/>
    <lineage>
        <taxon>Bacteria</taxon>
        <taxon>Pseudomonadati</taxon>
        <taxon>Myxococcota</taxon>
        <taxon>Myxococcia</taxon>
        <taxon>Myxococcales</taxon>
        <taxon>Cystobacterineae</taxon>
        <taxon>Archangiaceae</taxon>
        <taxon>Cystobacter</taxon>
    </lineage>
</organism>
<evidence type="ECO:0000256" key="5">
    <source>
        <dbReference type="ARBA" id="ARBA00022705"/>
    </source>
</evidence>
<dbReference type="InterPro" id="IPR018078">
    <property type="entry name" value="DNA-binding_RecF_CS"/>
</dbReference>
<sequence>MRLLALHVQDFRNLGQVSLSPSPHATIAVGQNGQGKTNLLEALYFLATLKPLRAGRLSELVRWGAPAARVSGRFLLKGAEREISVEVSGGVRQSFVDGKKAPSLEEYFGGVSVVAFTPDDLEVIKGGPDSRRGFLDRAVFNRFPSFLRESREYARALKNRNRLLRTGPVDSVYLEAYDETLAKAGARVYARRRALMAELAPRAQATFSSIGRTPEPASYGYRPAHLGDLDFSQADEAALANALREALVSRSRRDLDRGFTSVGPHADDVSVTLGSRSARAYASQGQQRALVLGWKIAEIENLEAATGFLPLLLLDDVSSELDPERNAYLMRYLAESGAQVFLTTTDASLVRAAAAQDTLWMGVRAGGVSLVPPGEAPAGFPPPADGEPG</sequence>
<dbReference type="PANTHER" id="PTHR32182:SF0">
    <property type="entry name" value="DNA REPLICATION AND REPAIR PROTEIN RECF"/>
    <property type="match status" value="1"/>
</dbReference>
<dbReference type="RefSeq" id="WP_071905514.1">
    <property type="nucleotide sequence ID" value="NZ_MPIN01000037.1"/>
</dbReference>
<evidence type="ECO:0000256" key="10">
    <source>
        <dbReference type="RuleBase" id="RU000578"/>
    </source>
</evidence>
<evidence type="ECO:0000256" key="8">
    <source>
        <dbReference type="ARBA" id="ARBA00023125"/>
    </source>
</evidence>
<dbReference type="GO" id="GO:0006302">
    <property type="term" value="P:double-strand break repair"/>
    <property type="evidence" value="ECO:0007669"/>
    <property type="project" value="TreeGrafter"/>
</dbReference>
<dbReference type="NCBIfam" id="TIGR00611">
    <property type="entry name" value="recf"/>
    <property type="match status" value="1"/>
</dbReference>
<dbReference type="PANTHER" id="PTHR32182">
    <property type="entry name" value="DNA REPLICATION AND REPAIR PROTEIN RECF"/>
    <property type="match status" value="1"/>
</dbReference>
<dbReference type="GO" id="GO:0003697">
    <property type="term" value="F:single-stranded DNA binding"/>
    <property type="evidence" value="ECO:0007669"/>
    <property type="project" value="UniProtKB-UniRule"/>
</dbReference>
<keyword evidence="6 9" id="KW-0547">Nucleotide-binding</keyword>
<keyword evidence="13" id="KW-1185">Reference proteome</keyword>
<dbReference type="InterPro" id="IPR042174">
    <property type="entry name" value="RecF_2"/>
</dbReference>
<evidence type="ECO:0000256" key="1">
    <source>
        <dbReference type="ARBA" id="ARBA00004496"/>
    </source>
</evidence>
<dbReference type="GO" id="GO:0005524">
    <property type="term" value="F:ATP binding"/>
    <property type="evidence" value="ECO:0007669"/>
    <property type="project" value="UniProtKB-UniRule"/>
</dbReference>
<dbReference type="Gene3D" id="1.20.1050.90">
    <property type="entry name" value="RecF/RecN/SMC, N-terminal domain"/>
    <property type="match status" value="1"/>
</dbReference>
<feature type="binding site" evidence="9">
    <location>
        <begin position="30"/>
        <end position="37"/>
    </location>
    <ligand>
        <name>ATP</name>
        <dbReference type="ChEBI" id="CHEBI:30616"/>
    </ligand>
</feature>
<dbReference type="InterPro" id="IPR001238">
    <property type="entry name" value="DNA-binding_RecF"/>
</dbReference>
<evidence type="ECO:0000313" key="12">
    <source>
        <dbReference type="EMBL" id="OJH33460.1"/>
    </source>
</evidence>
<comment type="function">
    <text evidence="9 10">The RecF protein is involved in DNA metabolism; it is required for DNA replication and normal SOS inducibility. RecF binds preferentially to single-stranded, linear DNA. It also seems to bind ATP.</text>
</comment>
<dbReference type="GO" id="GO:0009432">
    <property type="term" value="P:SOS response"/>
    <property type="evidence" value="ECO:0007669"/>
    <property type="project" value="UniProtKB-UniRule"/>
</dbReference>
<keyword evidence="4 9" id="KW-0963">Cytoplasm</keyword>
<dbReference type="OrthoDB" id="9803889at2"/>
<accession>A0A1L9ATX1</accession>
<evidence type="ECO:0000256" key="9">
    <source>
        <dbReference type="HAMAP-Rule" id="MF_00365"/>
    </source>
</evidence>
<reference evidence="12 13" key="2">
    <citation type="submission" date="2016-12" db="EMBL/GenBank/DDBJ databases">
        <title>Draft Genome Sequence of Cystobacter ferrugineus Strain Cbfe23.</title>
        <authorList>
            <person name="Akbar S."/>
            <person name="Dowd S.E."/>
            <person name="Stevens D.C."/>
        </authorList>
    </citation>
    <scope>NUCLEOTIDE SEQUENCE [LARGE SCALE GENOMIC DNA]</scope>
    <source>
        <strain evidence="12 13">Cbfe23</strain>
    </source>
</reference>
<dbReference type="Proteomes" id="UP000182229">
    <property type="component" value="Unassembled WGS sequence"/>
</dbReference>
<comment type="subcellular location">
    <subcellularLocation>
        <location evidence="1 9 10">Cytoplasm</location>
    </subcellularLocation>
</comment>
<evidence type="ECO:0000256" key="3">
    <source>
        <dbReference type="ARBA" id="ARBA00020170"/>
    </source>
</evidence>
<keyword evidence="9 10" id="KW-0227">DNA damage</keyword>
<dbReference type="GO" id="GO:0006260">
    <property type="term" value="P:DNA replication"/>
    <property type="evidence" value="ECO:0007669"/>
    <property type="project" value="UniProtKB-UniRule"/>
</dbReference>
<evidence type="ECO:0000259" key="11">
    <source>
        <dbReference type="Pfam" id="PF02463"/>
    </source>
</evidence>
<dbReference type="HAMAP" id="MF_00365">
    <property type="entry name" value="RecF"/>
    <property type="match status" value="1"/>
</dbReference>
<proteinExistence type="inferred from homology"/>